<feature type="compositionally biased region" description="Low complexity" evidence="1">
    <location>
        <begin position="758"/>
        <end position="772"/>
    </location>
</feature>
<feature type="region of interest" description="Disordered" evidence="1">
    <location>
        <begin position="758"/>
        <end position="778"/>
    </location>
</feature>
<dbReference type="PANTHER" id="PTHR11439">
    <property type="entry name" value="GAG-POL-RELATED RETROTRANSPOSON"/>
    <property type="match status" value="1"/>
</dbReference>
<evidence type="ECO:0000259" key="2">
    <source>
        <dbReference type="Pfam" id="PF07727"/>
    </source>
</evidence>
<evidence type="ECO:0000259" key="3">
    <source>
        <dbReference type="Pfam" id="PF22936"/>
    </source>
</evidence>
<gene>
    <name evidence="4" type="ORF">Tci_032342</name>
</gene>
<feature type="compositionally biased region" description="Polar residues" evidence="1">
    <location>
        <begin position="716"/>
        <end position="725"/>
    </location>
</feature>
<dbReference type="InterPro" id="IPR054722">
    <property type="entry name" value="PolX-like_BBD"/>
</dbReference>
<feature type="domain" description="Retrovirus-related Pol polyprotein from transposon TNT 1-94-like beta-barrel" evidence="3">
    <location>
        <begin position="443"/>
        <end position="516"/>
    </location>
</feature>
<dbReference type="CDD" id="cd09272">
    <property type="entry name" value="RNase_HI_RT_Ty1"/>
    <property type="match status" value="1"/>
</dbReference>
<feature type="domain" description="Reverse transcriptase Ty1/copia-type" evidence="2">
    <location>
        <begin position="841"/>
        <end position="922"/>
    </location>
</feature>
<comment type="caution">
    <text evidence="4">The sequence shown here is derived from an EMBL/GenBank/DDBJ whole genome shotgun (WGS) entry which is preliminary data.</text>
</comment>
<feature type="domain" description="Reverse transcriptase Ty1/copia-type" evidence="2">
    <location>
        <begin position="926"/>
        <end position="986"/>
    </location>
</feature>
<name>A0A6L2LJF3_TANCI</name>
<reference evidence="4" key="1">
    <citation type="journal article" date="2019" name="Sci. Rep.">
        <title>Draft genome of Tanacetum cinerariifolium, the natural source of mosquito coil.</title>
        <authorList>
            <person name="Yamashiro T."/>
            <person name="Shiraishi A."/>
            <person name="Satake H."/>
            <person name="Nakayama K."/>
        </authorList>
    </citation>
    <scope>NUCLEOTIDE SEQUENCE</scope>
</reference>
<sequence>MALPDKHQLKFNIHKDSKTLMEAIEKRFGGNKETKKRNKIDLEEQSLDDLFNSLKIYEAEPISAASVSAISAKLPVSALLNVDTLSNAVIYSFFASQSNSPQLDNDDLKQIDADDLEEIDLKWQMAMLIVKARKGHFARECRSPKDTRKNEEEPTNYALMAFTSLSSSSSDNESDESLAPSPIYDRYQSGDRYHVVLPPYTGTFMPPKPDLVFHNAPNVVETVHITFNVKLSPTNPEKYVSLIHRPLAPIYEDWISDSKDDSETKILQNVPSFVQPNEKVKTPRPSVSLNRKACFVCKSLTHLIKDCDNYDQKMAQTPVRNHAQNGNLQQYTRMTLLNPQWHVVPTTVLTKSKLVPITAARPVTDAAPKPHLTRPRQAKPAVTKPYLPPRRHINHSSSPKASNFPLKVTAAKAPMVNAVKSVRENRNGNLNGNPQHALNDKGVIDSGCSRHMIGNMSYLSDFEAINGGYVAFGRNPTGGKISKKGEIRTGKLDFDIVYFVKELKFNLFSVSQMCDKKNNVLFTDTKCLVLSPEFKLPNENQVLLRVPRENNMYNVDLKNIVPSGVLTCLFAKATLDESNLWHRRKVDEGFLVGYSISSKAFRVFNSRTRIIQETLHINFLENKPNVAGSGSTWMFDIDTLTKTMNYQPVTAGNQSNPSAGIQEQFDAEKAGDENVQQYVLFLVWSSSSNNPQNTDGDVAFEVKEPEFERRKPGSEVNVSLSSSAQSKKHDDKTKREAKGKSPVNVAGSLAPAIGQISSNSTNTFSTGGPSNTVVSPTHGKSLYVDTSQLSDDQNMSELEDITYSDNKEDVGAEADFTNLETTITNVWVLVDLPNGKRAIEKGIDYEEVFAPVARIEAIRLFLAYASFMGFMVYQMDVKSDFLYGTIEEEVYVCQPPGFKDPGYHDKVYKVVKALYGLHQAPRDLCKAFEKLMKDKFQISAMGELTFFLGLQVKQKEDGIFISQDKYVAVILRKFGLTDGKSASTPIDTKKPLLKDPDVKRIFRYLKGKPHLDLWYPKDSPFNLVAYSDSDCAGASLDRKSTTGGCQFLGGRLISWQCKKQIVVATSSTEAEYVAAASCCAQVIWIQNQLLDYGFLGTKLMKKLELKFVLLTYVTAVRLNVTAISSKFLLFDASEGFNQFIDFLNASSIKYALNVNPNIYVSCIKQFWTFVSVKIVNDVPRLQALVDKKKVIITKATIRDALRLNDAKGINYLPNEEIFTELVRMGYEKPSTKLTFYKAFFLSQWKFLIHTILLCMSAKRTSWNEFSLSMALAVICLSTSRKFTFSKYIFDSLVRNVDSFTKFYMVRKGFSRVDTPLFEGMIVAHQVGEGDVEVNVDDVSTIGVADEGDATVADDDVSTAGRIIAYMDADEDVTLKDVANIAKEVAVYAEIEESVLSMQDDEIEPVELQEVVEVVTPAKLMTEVVTTASANITAADAQIPAVAPTLTTAPSVARRRKGVVIRDPEETATSSTIIHTEP</sequence>
<dbReference type="Pfam" id="PF07727">
    <property type="entry name" value="RVT_2"/>
    <property type="match status" value="2"/>
</dbReference>
<accession>A0A6L2LJF3</accession>
<feature type="region of interest" description="Disordered" evidence="1">
    <location>
        <begin position="365"/>
        <end position="403"/>
    </location>
</feature>
<dbReference type="InterPro" id="IPR013103">
    <property type="entry name" value="RVT_2"/>
</dbReference>
<feature type="region of interest" description="Disordered" evidence="1">
    <location>
        <begin position="165"/>
        <end position="185"/>
    </location>
</feature>
<protein>
    <submittedName>
        <fullName evidence="4">Uncharacterized mitochondrial protein AtMg00810-like</fullName>
    </submittedName>
</protein>
<dbReference type="EMBL" id="BKCJ010004323">
    <property type="protein sequence ID" value="GEU60364.1"/>
    <property type="molecule type" value="Genomic_DNA"/>
</dbReference>
<feature type="compositionally biased region" description="Basic and acidic residues" evidence="1">
    <location>
        <begin position="727"/>
        <end position="739"/>
    </location>
</feature>
<evidence type="ECO:0000313" key="4">
    <source>
        <dbReference type="EMBL" id="GEU60364.1"/>
    </source>
</evidence>
<dbReference type="PANTHER" id="PTHR11439:SF495">
    <property type="entry name" value="REVERSE TRANSCRIPTASE, RNA-DEPENDENT DNA POLYMERASE-RELATED"/>
    <property type="match status" value="1"/>
</dbReference>
<proteinExistence type="predicted"/>
<dbReference type="Pfam" id="PF22936">
    <property type="entry name" value="Pol_BBD"/>
    <property type="match status" value="1"/>
</dbReference>
<evidence type="ECO:0000256" key="1">
    <source>
        <dbReference type="SAM" id="MobiDB-lite"/>
    </source>
</evidence>
<organism evidence="4">
    <name type="scientific">Tanacetum cinerariifolium</name>
    <name type="common">Dalmatian daisy</name>
    <name type="synonym">Chrysanthemum cinerariifolium</name>
    <dbReference type="NCBI Taxonomy" id="118510"/>
    <lineage>
        <taxon>Eukaryota</taxon>
        <taxon>Viridiplantae</taxon>
        <taxon>Streptophyta</taxon>
        <taxon>Embryophyta</taxon>
        <taxon>Tracheophyta</taxon>
        <taxon>Spermatophyta</taxon>
        <taxon>Magnoliopsida</taxon>
        <taxon>eudicotyledons</taxon>
        <taxon>Gunneridae</taxon>
        <taxon>Pentapetalae</taxon>
        <taxon>asterids</taxon>
        <taxon>campanulids</taxon>
        <taxon>Asterales</taxon>
        <taxon>Asteraceae</taxon>
        <taxon>Asteroideae</taxon>
        <taxon>Anthemideae</taxon>
        <taxon>Anthemidinae</taxon>
        <taxon>Tanacetum</taxon>
    </lineage>
</organism>
<feature type="region of interest" description="Disordered" evidence="1">
    <location>
        <begin position="706"/>
        <end position="746"/>
    </location>
</feature>